<keyword evidence="3" id="KW-0547">Nucleotide-binding</keyword>
<dbReference type="OrthoDB" id="501320at2"/>
<dbReference type="PROSITE" id="PS00211">
    <property type="entry name" value="ABC_TRANSPORTER_1"/>
    <property type="match status" value="1"/>
</dbReference>
<dbReference type="CDD" id="cd03225">
    <property type="entry name" value="ABC_cobalt_CbiO_domain1"/>
    <property type="match status" value="1"/>
</dbReference>
<accession>A0A4S2EYN6</accession>
<name>A0A4S2EYN6_9ACTN</name>
<dbReference type="InterPro" id="IPR017871">
    <property type="entry name" value="ABC_transporter-like_CS"/>
</dbReference>
<dbReference type="PROSITE" id="PS50893">
    <property type="entry name" value="ABC_TRANSPORTER_2"/>
    <property type="match status" value="2"/>
</dbReference>
<evidence type="ECO:0000313" key="7">
    <source>
        <dbReference type="Proteomes" id="UP000310263"/>
    </source>
</evidence>
<dbReference type="AlphaFoldDB" id="A0A4S2EYN6"/>
<evidence type="ECO:0000259" key="5">
    <source>
        <dbReference type="PROSITE" id="PS50893"/>
    </source>
</evidence>
<dbReference type="InterPro" id="IPR015856">
    <property type="entry name" value="ABC_transpr_CbiO/EcfA_su"/>
</dbReference>
<comment type="caution">
    <text evidence="6">The sequence shown here is derived from an EMBL/GenBank/DDBJ whole genome shotgun (WGS) entry which is preliminary data.</text>
</comment>
<dbReference type="EMBL" id="SRYE01000004">
    <property type="protein sequence ID" value="TGY61636.1"/>
    <property type="molecule type" value="Genomic_DNA"/>
</dbReference>
<dbReference type="GO" id="GO:0016887">
    <property type="term" value="F:ATP hydrolysis activity"/>
    <property type="evidence" value="ECO:0007669"/>
    <property type="project" value="InterPro"/>
</dbReference>
<reference evidence="6 7" key="1">
    <citation type="submission" date="2019-04" db="EMBL/GenBank/DDBJ databases">
        <title>Microbes associate with the intestines of laboratory mice.</title>
        <authorList>
            <person name="Navarre W."/>
            <person name="Wong E."/>
            <person name="Huang K."/>
            <person name="Tropini C."/>
            <person name="Ng K."/>
            <person name="Yu B."/>
        </authorList>
    </citation>
    <scope>NUCLEOTIDE SEQUENCE [LARGE SCALE GENOMIC DNA]</scope>
    <source>
        <strain evidence="6 7">NM07_P-09</strain>
    </source>
</reference>
<dbReference type="PANTHER" id="PTHR43553">
    <property type="entry name" value="HEAVY METAL TRANSPORTER"/>
    <property type="match status" value="1"/>
</dbReference>
<dbReference type="InterPro" id="IPR050095">
    <property type="entry name" value="ECF_ABC_transporter_ATP-bd"/>
</dbReference>
<organism evidence="6 7">
    <name type="scientific">Muricaecibacterium torontonense</name>
    <dbReference type="NCBI Taxonomy" id="3032871"/>
    <lineage>
        <taxon>Bacteria</taxon>
        <taxon>Bacillati</taxon>
        <taxon>Actinomycetota</taxon>
        <taxon>Coriobacteriia</taxon>
        <taxon>Coriobacteriales</taxon>
        <taxon>Atopobiaceae</taxon>
        <taxon>Muricaecibacterium</taxon>
    </lineage>
</organism>
<dbReference type="SUPFAM" id="SSF52540">
    <property type="entry name" value="P-loop containing nucleoside triphosphate hydrolases"/>
    <property type="match status" value="2"/>
</dbReference>
<dbReference type="Pfam" id="PF00005">
    <property type="entry name" value="ABC_tran"/>
    <property type="match status" value="2"/>
</dbReference>
<dbReference type="InterPro" id="IPR027417">
    <property type="entry name" value="P-loop_NTPase"/>
</dbReference>
<keyword evidence="4 6" id="KW-0067">ATP-binding</keyword>
<dbReference type="GO" id="GO:0043190">
    <property type="term" value="C:ATP-binding cassette (ABC) transporter complex"/>
    <property type="evidence" value="ECO:0007669"/>
    <property type="project" value="TreeGrafter"/>
</dbReference>
<dbReference type="InterPro" id="IPR003439">
    <property type="entry name" value="ABC_transporter-like_ATP-bd"/>
</dbReference>
<sequence length="546" mass="58215">MALDPIPKGAVRDASHGRRVHAQLLLLLPGRLGKRSRTPGTFRGNPSWPRQPFVAGAFGNAPGCLWLSDLSREEDAMSLSPIILSWDSVSFSYPALDAASPVIDVLHDVRLQVPQGAFCLLTGATGSGKSTLLRLAKPQLAPKGNLSGTVSFQGTPVSRLSKEVSARSLGFVGQDPSAQIVADTVIGELAFGLENLDVPQDAMKRSIAETCAFLGLDPWLHRPCAELSGGQRQLVALAAVCALRPSVLLLDEPTSQLDPVAEGAFLGSLYRLNQQLGITIVVASHRASAIAPYASMAVRLSHGRLEAQELSSLASPAPLCRETPLPQLGVTVVEAHDLWMRYTKRDPWVLRQCDLTLAAKEMRALVGGNGSGKSSLLKTLAGITRASRGTLHNQVAQSVAYLPQDPMELLISETVGEELMEWATSVGYGEHDARAMAKRLGLLKAWEQDPPSLSGGQLQLLALGKLLLLKPLLLLLDEPVKGLDSSLKSLVANLLCEAAQEGSAILYATHDLDFARVASHATSLMFDGGICTTQETGAYFQDSLLG</sequence>
<comment type="similarity">
    <text evidence="1">Belongs to the ABC transporter superfamily.</text>
</comment>
<dbReference type="GO" id="GO:0042626">
    <property type="term" value="F:ATPase-coupled transmembrane transporter activity"/>
    <property type="evidence" value="ECO:0007669"/>
    <property type="project" value="TreeGrafter"/>
</dbReference>
<gene>
    <name evidence="6" type="ORF">E5334_06415</name>
</gene>
<evidence type="ECO:0000256" key="2">
    <source>
        <dbReference type="ARBA" id="ARBA00022448"/>
    </source>
</evidence>
<dbReference type="Proteomes" id="UP000310263">
    <property type="component" value="Unassembled WGS sequence"/>
</dbReference>
<evidence type="ECO:0000256" key="3">
    <source>
        <dbReference type="ARBA" id="ARBA00022741"/>
    </source>
</evidence>
<dbReference type="Gene3D" id="3.40.50.300">
    <property type="entry name" value="P-loop containing nucleotide triphosphate hydrolases"/>
    <property type="match status" value="2"/>
</dbReference>
<evidence type="ECO:0000256" key="1">
    <source>
        <dbReference type="ARBA" id="ARBA00005417"/>
    </source>
</evidence>
<feature type="domain" description="ABC transporter" evidence="5">
    <location>
        <begin position="84"/>
        <end position="327"/>
    </location>
</feature>
<evidence type="ECO:0000256" key="4">
    <source>
        <dbReference type="ARBA" id="ARBA00022840"/>
    </source>
</evidence>
<feature type="domain" description="ABC transporter" evidence="5">
    <location>
        <begin position="333"/>
        <end position="545"/>
    </location>
</feature>
<dbReference type="GO" id="GO:0005524">
    <property type="term" value="F:ATP binding"/>
    <property type="evidence" value="ECO:0007669"/>
    <property type="project" value="UniProtKB-KW"/>
</dbReference>
<keyword evidence="2" id="KW-0813">Transport</keyword>
<dbReference type="InterPro" id="IPR003593">
    <property type="entry name" value="AAA+_ATPase"/>
</dbReference>
<keyword evidence="7" id="KW-1185">Reference proteome</keyword>
<proteinExistence type="inferred from homology"/>
<evidence type="ECO:0000313" key="6">
    <source>
        <dbReference type="EMBL" id="TGY61636.1"/>
    </source>
</evidence>
<protein>
    <submittedName>
        <fullName evidence="6">Energy-coupling factor ABC transporter ATP-binding protein</fullName>
    </submittedName>
</protein>
<dbReference type="SMART" id="SM00382">
    <property type="entry name" value="AAA"/>
    <property type="match status" value="2"/>
</dbReference>